<dbReference type="Proteomes" id="UP000058925">
    <property type="component" value="Chromosome"/>
</dbReference>
<proteinExistence type="predicted"/>
<dbReference type="RefSeq" id="WP_196818155.1">
    <property type="nucleotide sequence ID" value="NZ_CP012850.1"/>
</dbReference>
<dbReference type="KEGG" id="taa:NMY3_01539"/>
<protein>
    <submittedName>
        <fullName evidence="1">Uncharacterized protein</fullName>
    </submittedName>
</protein>
<dbReference type="OrthoDB" id="378116at2157"/>
<evidence type="ECO:0000313" key="1">
    <source>
        <dbReference type="EMBL" id="ALI35742.1"/>
    </source>
</evidence>
<name>A0A654M8B8_9ARCH</name>
<gene>
    <name evidence="1" type="ORF">NMY3_01539</name>
</gene>
<reference evidence="2" key="1">
    <citation type="submission" date="2015-10" db="EMBL/GenBank/DDBJ databases">
        <title>Niche specialization of a soil ammonia-oxidizing archaeon, Candidatus Nitrosocosmicus oleophilus.</title>
        <authorList>
            <person name="Jung M.-Y."/>
            <person name="Rhee S.-K."/>
        </authorList>
    </citation>
    <scope>NUCLEOTIDE SEQUENCE [LARGE SCALE GENOMIC DNA]</scope>
    <source>
        <strain evidence="2">MY3</strain>
    </source>
</reference>
<sequence>MKTENLTLYIKGLEKIGNNEERFTASFSSIGSSDHEDPKNLNQVIGVIQNDLIDTIIIDPLRVSGKSLGIILNVLSQRNYQLKKVESKQIKSDRTLIDATLDNPSALFDHKIKLGNQDEQFF</sequence>
<dbReference type="EMBL" id="CP012850">
    <property type="protein sequence ID" value="ALI35742.1"/>
    <property type="molecule type" value="Genomic_DNA"/>
</dbReference>
<keyword evidence="2" id="KW-1185">Reference proteome</keyword>
<dbReference type="AlphaFoldDB" id="A0A654M8B8"/>
<organism evidence="1 2">
    <name type="scientific">Candidatus Nitrosocosmicus oleophilus</name>
    <dbReference type="NCBI Taxonomy" id="1353260"/>
    <lineage>
        <taxon>Archaea</taxon>
        <taxon>Nitrososphaerota</taxon>
        <taxon>Nitrososphaeria</taxon>
        <taxon>Nitrososphaerales</taxon>
        <taxon>Nitrososphaeraceae</taxon>
        <taxon>Candidatus Nitrosocosmicus</taxon>
    </lineage>
</organism>
<dbReference type="GeneID" id="60421586"/>
<evidence type="ECO:0000313" key="2">
    <source>
        <dbReference type="Proteomes" id="UP000058925"/>
    </source>
</evidence>
<accession>A0A654M8B8</accession>